<dbReference type="InterPro" id="IPR043136">
    <property type="entry name" value="B30.2/SPRY_sf"/>
</dbReference>
<protein>
    <recommendedName>
        <fullName evidence="2">B30.2/SPRY domain-containing protein</fullName>
    </recommendedName>
</protein>
<dbReference type="SMART" id="SM00449">
    <property type="entry name" value="SPRY"/>
    <property type="match status" value="1"/>
</dbReference>
<reference evidence="3 4" key="1">
    <citation type="submission" date="2014-09" db="EMBL/GenBank/DDBJ databases">
        <authorList>
            <person name="Ellenberger Sabrina"/>
        </authorList>
    </citation>
    <scope>NUCLEOTIDE SEQUENCE [LARGE SCALE GENOMIC DNA]</scope>
    <source>
        <strain evidence="3 4">CBS 412.66</strain>
    </source>
</reference>
<dbReference type="OrthoDB" id="258495at2759"/>
<evidence type="ECO:0000256" key="1">
    <source>
        <dbReference type="SAM" id="MobiDB-lite"/>
    </source>
</evidence>
<dbReference type="InterPro" id="IPR003877">
    <property type="entry name" value="SPRY_dom"/>
</dbReference>
<dbReference type="EMBL" id="LN719301">
    <property type="protein sequence ID" value="CEP07471.1"/>
    <property type="molecule type" value="Genomic_DNA"/>
</dbReference>
<dbReference type="InterPro" id="IPR050618">
    <property type="entry name" value="Ubq-SigPath_Reg"/>
</dbReference>
<dbReference type="PANTHER" id="PTHR12864">
    <property type="entry name" value="RAN BINDING PROTEIN 9-RELATED"/>
    <property type="match status" value="1"/>
</dbReference>
<proteinExistence type="predicted"/>
<gene>
    <name evidence="3" type="primary">PARPA_00767.1 scaffold 1159</name>
</gene>
<dbReference type="InterPro" id="IPR001870">
    <property type="entry name" value="B30.2/SPRY"/>
</dbReference>
<dbReference type="Gene3D" id="2.60.120.920">
    <property type="match status" value="1"/>
</dbReference>
<dbReference type="InterPro" id="IPR013320">
    <property type="entry name" value="ConA-like_dom_sf"/>
</dbReference>
<dbReference type="PROSITE" id="PS50188">
    <property type="entry name" value="B302_SPRY"/>
    <property type="match status" value="1"/>
</dbReference>
<accession>A0A0B7MNT2</accession>
<feature type="domain" description="B30.2/SPRY" evidence="2">
    <location>
        <begin position="88"/>
        <end position="275"/>
    </location>
</feature>
<feature type="region of interest" description="Disordered" evidence="1">
    <location>
        <begin position="1"/>
        <end position="22"/>
    </location>
</feature>
<evidence type="ECO:0000313" key="4">
    <source>
        <dbReference type="Proteomes" id="UP000054107"/>
    </source>
</evidence>
<evidence type="ECO:0000313" key="3">
    <source>
        <dbReference type="EMBL" id="CEP07471.1"/>
    </source>
</evidence>
<sequence length="287" mass="32219">MRNDNNNYEEEPPSYDHAFQSNIDPDNQVYRLGKFRDASFNSFERGEIFVQAFSTQIDTFPKEQAQEIGQRGLVNTIHIDVNIQNNQLFRHPKASPQSHAYAAQQQDIIRFWPGINPNSGPLEDFDTVAIGSHPLLRISEYNGQNKHDSQTMTHHYFEITIQQASADVVMAIGLCTKPYPIFRMPGWNKFSVGYHSDDGHKFCDDATGGQTYGPSWTVGDTVGCLYAPETGCVTFTLNGMIVGEAFSGLTRHHYFPCVGADGPAQIQVNFGIQPFKFNIPNWAGQFV</sequence>
<name>A0A0B7MNT2_9FUNG</name>
<organism evidence="3 4">
    <name type="scientific">Parasitella parasitica</name>
    <dbReference type="NCBI Taxonomy" id="35722"/>
    <lineage>
        <taxon>Eukaryota</taxon>
        <taxon>Fungi</taxon>
        <taxon>Fungi incertae sedis</taxon>
        <taxon>Mucoromycota</taxon>
        <taxon>Mucoromycotina</taxon>
        <taxon>Mucoromycetes</taxon>
        <taxon>Mucorales</taxon>
        <taxon>Mucorineae</taxon>
        <taxon>Mucoraceae</taxon>
        <taxon>Parasitella</taxon>
    </lineage>
</organism>
<dbReference type="AlphaFoldDB" id="A0A0B7MNT2"/>
<keyword evidence="4" id="KW-1185">Reference proteome</keyword>
<dbReference type="SUPFAM" id="SSF49899">
    <property type="entry name" value="Concanavalin A-like lectins/glucanases"/>
    <property type="match status" value="1"/>
</dbReference>
<evidence type="ECO:0000259" key="2">
    <source>
        <dbReference type="PROSITE" id="PS50188"/>
    </source>
</evidence>
<dbReference type="STRING" id="35722.A0A0B7MNT2"/>
<dbReference type="Proteomes" id="UP000054107">
    <property type="component" value="Unassembled WGS sequence"/>
</dbReference>
<dbReference type="Pfam" id="PF00622">
    <property type="entry name" value="SPRY"/>
    <property type="match status" value="1"/>
</dbReference>